<dbReference type="PANTHER" id="PTHR37549">
    <property type="entry name" value="LIPOPROTEIN LPRI"/>
    <property type="match status" value="1"/>
</dbReference>
<protein>
    <recommendedName>
        <fullName evidence="3">Lysozyme inhibitor LprI N-terminal domain-containing protein</fullName>
    </recommendedName>
</protein>
<name>A0A370MYH4_9BURK</name>
<sequence>MYFFAIGHRDAILARHVVRMIGVTATVLGTLFAASRPAQAASFPCRYSVSASEKLVCEDPELSLLDDKLAALYSHAKYLAPDIEALEADRISQWSWRQRQCKDKACVINWYIRRIAELNADIQQGQQAQILSLKANLTAQGLFPDAQNAVLELKGVRPPSDTGKQ</sequence>
<accession>A0A370MYH4</accession>
<dbReference type="Proteomes" id="UP000254875">
    <property type="component" value="Unassembled WGS sequence"/>
</dbReference>
<organism evidence="1 2">
    <name type="scientific">Paraburkholderia lacunae</name>
    <dbReference type="NCBI Taxonomy" id="2211104"/>
    <lineage>
        <taxon>Bacteria</taxon>
        <taxon>Pseudomonadati</taxon>
        <taxon>Pseudomonadota</taxon>
        <taxon>Betaproteobacteria</taxon>
        <taxon>Burkholderiales</taxon>
        <taxon>Burkholderiaceae</taxon>
        <taxon>Paraburkholderia</taxon>
    </lineage>
</organism>
<evidence type="ECO:0000313" key="2">
    <source>
        <dbReference type="Proteomes" id="UP000254875"/>
    </source>
</evidence>
<comment type="caution">
    <text evidence="1">The sequence shown here is derived from an EMBL/GenBank/DDBJ whole genome shotgun (WGS) entry which is preliminary data.</text>
</comment>
<dbReference type="RefSeq" id="WP_115108110.1">
    <property type="nucleotide sequence ID" value="NZ_QHKS01000034.1"/>
</dbReference>
<dbReference type="EMBL" id="QHKS01000034">
    <property type="protein sequence ID" value="RDJ98431.1"/>
    <property type="molecule type" value="Genomic_DNA"/>
</dbReference>
<dbReference type="OrthoDB" id="5450120at2"/>
<evidence type="ECO:0008006" key="3">
    <source>
        <dbReference type="Google" id="ProtNLM"/>
    </source>
</evidence>
<dbReference type="InterPro" id="IPR052755">
    <property type="entry name" value="Lysozyme_Inhibitor_LprI"/>
</dbReference>
<dbReference type="AlphaFoldDB" id="A0A370MYH4"/>
<gene>
    <name evidence="1" type="ORF">DLM46_33255</name>
</gene>
<dbReference type="GO" id="GO:0005576">
    <property type="term" value="C:extracellular region"/>
    <property type="evidence" value="ECO:0007669"/>
    <property type="project" value="TreeGrafter"/>
</dbReference>
<keyword evidence="2" id="KW-1185">Reference proteome</keyword>
<evidence type="ECO:0000313" key="1">
    <source>
        <dbReference type="EMBL" id="RDJ98431.1"/>
    </source>
</evidence>
<proteinExistence type="predicted"/>
<dbReference type="PANTHER" id="PTHR37549:SF1">
    <property type="entry name" value="LIPOPROTEIN LPRI"/>
    <property type="match status" value="1"/>
</dbReference>
<reference evidence="2" key="1">
    <citation type="submission" date="2018-05" db="EMBL/GenBank/DDBJ databases">
        <authorList>
            <person name="Feng T."/>
        </authorList>
    </citation>
    <scope>NUCLEOTIDE SEQUENCE [LARGE SCALE GENOMIC DNA]</scope>
    <source>
        <strain evidence="2">S27</strain>
    </source>
</reference>